<feature type="region of interest" description="Disordered" evidence="1">
    <location>
        <begin position="188"/>
        <end position="231"/>
    </location>
</feature>
<feature type="transmembrane region" description="Helical" evidence="2">
    <location>
        <begin position="154"/>
        <end position="173"/>
    </location>
</feature>
<dbReference type="Pfam" id="PF16983">
    <property type="entry name" value="MFS_MOT1"/>
    <property type="match status" value="2"/>
</dbReference>
<reference evidence="3" key="1">
    <citation type="submission" date="2021-01" db="EMBL/GenBank/DDBJ databases">
        <authorList>
            <person name="Corre E."/>
            <person name="Pelletier E."/>
            <person name="Niang G."/>
            <person name="Scheremetjew M."/>
            <person name="Finn R."/>
            <person name="Kale V."/>
            <person name="Holt S."/>
            <person name="Cochrane G."/>
            <person name="Meng A."/>
            <person name="Brown T."/>
            <person name="Cohen L."/>
        </authorList>
    </citation>
    <scope>NUCLEOTIDE SEQUENCE</scope>
    <source>
        <strain evidence="3">CCMP1413</strain>
    </source>
</reference>
<evidence type="ECO:0000256" key="1">
    <source>
        <dbReference type="SAM" id="MobiDB-lite"/>
    </source>
</evidence>
<dbReference type="PANTHER" id="PTHR31970:SF9">
    <property type="entry name" value="MOLYBDATE TRANSPORTER 2"/>
    <property type="match status" value="1"/>
</dbReference>
<proteinExistence type="predicted"/>
<organism evidence="3">
    <name type="scientific">Prasinoderma coloniale</name>
    <dbReference type="NCBI Taxonomy" id="156133"/>
    <lineage>
        <taxon>Eukaryota</taxon>
        <taxon>Viridiplantae</taxon>
        <taxon>Prasinodermophyta</taxon>
        <taxon>Prasinodermophyceae</taxon>
        <taxon>Prasinodermales</taxon>
        <taxon>Prasinodermaceae</taxon>
        <taxon>Prasinoderma</taxon>
    </lineage>
</organism>
<keyword evidence="2" id="KW-1133">Transmembrane helix</keyword>
<dbReference type="EMBL" id="HBDZ01000559">
    <property type="protein sequence ID" value="CAD8228277.1"/>
    <property type="molecule type" value="Transcribed_RNA"/>
</dbReference>
<dbReference type="GO" id="GO:0015098">
    <property type="term" value="F:molybdate ion transmembrane transporter activity"/>
    <property type="evidence" value="ECO:0007669"/>
    <property type="project" value="InterPro"/>
</dbReference>
<dbReference type="AlphaFoldDB" id="A0A7R9T8F4"/>
<dbReference type="PANTHER" id="PTHR31970">
    <property type="match status" value="1"/>
</dbReference>
<feature type="transmembrane region" description="Helical" evidence="2">
    <location>
        <begin position="386"/>
        <end position="404"/>
    </location>
</feature>
<feature type="transmembrane region" description="Helical" evidence="2">
    <location>
        <begin position="86"/>
        <end position="110"/>
    </location>
</feature>
<protein>
    <recommendedName>
        <fullName evidence="4">Sulfate transporter</fullName>
    </recommendedName>
</protein>
<keyword evidence="2" id="KW-0812">Transmembrane</keyword>
<name>A0A7R9T8F4_9VIRI</name>
<keyword evidence="2" id="KW-0472">Membrane</keyword>
<evidence type="ECO:0000313" key="3">
    <source>
        <dbReference type="EMBL" id="CAD8228277.1"/>
    </source>
</evidence>
<dbReference type="InterPro" id="IPR031563">
    <property type="entry name" value="MOT1/MOT2"/>
</dbReference>
<gene>
    <name evidence="3" type="ORF">PCOL08062_LOCUS425</name>
</gene>
<accession>A0A7R9T8F4</accession>
<feature type="transmembrane region" description="Helical" evidence="2">
    <location>
        <begin position="361"/>
        <end position="380"/>
    </location>
</feature>
<evidence type="ECO:0000256" key="2">
    <source>
        <dbReference type="SAM" id="Phobius"/>
    </source>
</evidence>
<evidence type="ECO:0008006" key="4">
    <source>
        <dbReference type="Google" id="ProtNLM"/>
    </source>
</evidence>
<sequence>MAWLAARTGGRLTLAEASGAMGDLGTFIPLTLALATNRGLDLGTTLVGTGIYHVLTAFAFKIPMPVQPMKSIAAIAIAEGVSLDEALAAGILTGAIVFALGVSGLIGVIARHTPRTIVRGMQLGLGVSLARRGLNSSLYDESGDWKPWVDADGLLVGALAVVFAVAAVFPGAARATAATDGGAAIAGTSAAGENSSPPGESPVVGADAEASTRGDPTPRPAPPPASGARTSSGATVPAALVLAVVGVIIALANGGTEVTDALQLGPSEPAMHVPNRSDWWRGFVLAAVPQLPLTILNSVVSVCELSESLYGASGRAAPPREVATSVGAMNLVGCWFGVMPCCHGAGGLAGQHRFGARSGMAILFLGGMKILLGLLFGSSLGPLLGAFPSTVLGVLLLVAGVELASTCHKETTQRGAFVMLVTATVTLTWKTAAGCGAGIACELVLWARDSISRWRSARRDRAAPVLTKADDESVVRPGVDIEVGPKHELMPLSRS</sequence>